<evidence type="ECO:0000256" key="1">
    <source>
        <dbReference type="SAM" id="MobiDB-lite"/>
    </source>
</evidence>
<accession>A0A846QKH0</accession>
<dbReference type="EMBL" id="JAATJA010000002">
    <property type="protein sequence ID" value="NJB68631.1"/>
    <property type="molecule type" value="Genomic_DNA"/>
</dbReference>
<dbReference type="RefSeq" id="WP_167941678.1">
    <property type="nucleotide sequence ID" value="NZ_JAATJA010000002.1"/>
</dbReference>
<comment type="caution">
    <text evidence="3">The sequence shown here is derived from an EMBL/GenBank/DDBJ whole genome shotgun (WGS) entry which is preliminary data.</text>
</comment>
<feature type="compositionally biased region" description="Basic residues" evidence="1">
    <location>
        <begin position="134"/>
        <end position="144"/>
    </location>
</feature>
<name>A0A846QKH0_9BACT</name>
<keyword evidence="4" id="KW-1185">Reference proteome</keyword>
<feature type="transmembrane region" description="Helical" evidence="2">
    <location>
        <begin position="96"/>
        <end position="121"/>
    </location>
</feature>
<feature type="transmembrane region" description="Helical" evidence="2">
    <location>
        <begin position="50"/>
        <end position="76"/>
    </location>
</feature>
<dbReference type="AlphaFoldDB" id="A0A846QKH0"/>
<feature type="region of interest" description="Disordered" evidence="1">
    <location>
        <begin position="124"/>
        <end position="144"/>
    </location>
</feature>
<proteinExistence type="predicted"/>
<organism evidence="3 4">
    <name type="scientific">Desulfobaculum xiamenense</name>
    <dbReference type="NCBI Taxonomy" id="995050"/>
    <lineage>
        <taxon>Bacteria</taxon>
        <taxon>Pseudomonadati</taxon>
        <taxon>Thermodesulfobacteriota</taxon>
        <taxon>Desulfovibrionia</taxon>
        <taxon>Desulfovibrionales</taxon>
        <taxon>Desulfovibrionaceae</taxon>
        <taxon>Desulfobaculum</taxon>
    </lineage>
</organism>
<gene>
    <name evidence="3" type="ORF">GGQ74_002304</name>
</gene>
<sequence length="144" mass="15382">MDETLYIATLFLGPTAWPRYAAIAAAGFPALILGWATARRYGALRGTVWGLVHCAIFYGLLKLTSGAYAYSLYTWVSPHVDAGTTGILSTDFGDRMLVFVLPALAHGAVAAVLGIMAMGFLSPGPPPRSATSRAPRRKTRPRRG</sequence>
<reference evidence="3 4" key="1">
    <citation type="submission" date="2020-03" db="EMBL/GenBank/DDBJ databases">
        <title>Genomic Encyclopedia of Type Strains, Phase IV (KMG-IV): sequencing the most valuable type-strain genomes for metagenomic binning, comparative biology and taxonomic classification.</title>
        <authorList>
            <person name="Goeker M."/>
        </authorList>
    </citation>
    <scope>NUCLEOTIDE SEQUENCE [LARGE SCALE GENOMIC DNA]</scope>
    <source>
        <strain evidence="3 4">DSM 24233</strain>
    </source>
</reference>
<keyword evidence="2" id="KW-1133">Transmembrane helix</keyword>
<evidence type="ECO:0000313" key="4">
    <source>
        <dbReference type="Proteomes" id="UP000580856"/>
    </source>
</evidence>
<evidence type="ECO:0000313" key="3">
    <source>
        <dbReference type="EMBL" id="NJB68631.1"/>
    </source>
</evidence>
<keyword evidence="2" id="KW-0472">Membrane</keyword>
<protein>
    <submittedName>
        <fullName evidence="3">Uncharacterized protein</fullName>
    </submittedName>
</protein>
<dbReference type="Proteomes" id="UP000580856">
    <property type="component" value="Unassembled WGS sequence"/>
</dbReference>
<keyword evidence="2" id="KW-0812">Transmembrane</keyword>
<feature type="transmembrane region" description="Helical" evidence="2">
    <location>
        <begin position="20"/>
        <end position="38"/>
    </location>
</feature>
<evidence type="ECO:0000256" key="2">
    <source>
        <dbReference type="SAM" id="Phobius"/>
    </source>
</evidence>